<reference evidence="1 2" key="1">
    <citation type="submission" date="2018-06" db="EMBL/GenBank/DDBJ databases">
        <title>Genomic Encyclopedia of Type Strains, Phase IV (KMG-IV): sequencing the most valuable type-strain genomes for metagenomic binning, comparative biology and taxonomic classification.</title>
        <authorList>
            <person name="Goeker M."/>
        </authorList>
    </citation>
    <scope>NUCLEOTIDE SEQUENCE [LARGE SCALE GENOMIC DNA]</scope>
    <source>
        <strain evidence="1 2">DSM 25619</strain>
    </source>
</reference>
<dbReference type="EMBL" id="QNRH01000011">
    <property type="protein sequence ID" value="RBO90909.1"/>
    <property type="molecule type" value="Genomic_DNA"/>
</dbReference>
<dbReference type="Proteomes" id="UP000252893">
    <property type="component" value="Unassembled WGS sequence"/>
</dbReference>
<proteinExistence type="predicted"/>
<comment type="caution">
    <text evidence="1">The sequence shown here is derived from an EMBL/GenBank/DDBJ whole genome shotgun (WGS) entry which is preliminary data.</text>
</comment>
<gene>
    <name evidence="1" type="ORF">DFR47_1114</name>
</gene>
<evidence type="ECO:0000313" key="1">
    <source>
        <dbReference type="EMBL" id="RBO90909.1"/>
    </source>
</evidence>
<keyword evidence="2" id="KW-1185">Reference proteome</keyword>
<evidence type="ECO:0000313" key="2">
    <source>
        <dbReference type="Proteomes" id="UP000252893"/>
    </source>
</evidence>
<accession>A0A366DN85</accession>
<sequence length="129" mass="14494">MEEDLKWLKALLIEHGGAELVIAIEWAAREEMPPLDARGELKLLFDELDTVLVQGCRTVAFTMQMLKAKTLSMHEDLAAFDVDSGTSTQSLRKDAGGIVFSQDGLGEWNRLANEADVILKKMRRHYDFA</sequence>
<dbReference type="AlphaFoldDB" id="A0A366DN85"/>
<name>A0A366DN85_9HYPH</name>
<protein>
    <submittedName>
        <fullName evidence="1">Uncharacterized protein</fullName>
    </submittedName>
</protein>
<organism evidence="1 2">
    <name type="scientific">Pseudochrobactrum asaccharolyticum</name>
    <dbReference type="NCBI Taxonomy" id="354351"/>
    <lineage>
        <taxon>Bacteria</taxon>
        <taxon>Pseudomonadati</taxon>
        <taxon>Pseudomonadota</taxon>
        <taxon>Alphaproteobacteria</taxon>
        <taxon>Hyphomicrobiales</taxon>
        <taxon>Brucellaceae</taxon>
        <taxon>Pseudochrobactrum</taxon>
    </lineage>
</organism>